<dbReference type="Proteomes" id="UP000238634">
    <property type="component" value="Unassembled WGS sequence"/>
</dbReference>
<dbReference type="RefSeq" id="WP_083582944.1">
    <property type="nucleotide sequence ID" value="NZ_MPPI01000014.1"/>
</dbReference>
<protein>
    <submittedName>
        <fullName evidence="1">Lipase</fullName>
    </submittedName>
</protein>
<dbReference type="InterPro" id="IPR029058">
    <property type="entry name" value="AB_hydrolase_fold"/>
</dbReference>
<comment type="caution">
    <text evidence="1">The sequence shown here is derived from an EMBL/GenBank/DDBJ whole genome shotgun (WGS) entry which is preliminary data.</text>
</comment>
<dbReference type="EMBL" id="PVWG01000013">
    <property type="protein sequence ID" value="PSB18972.1"/>
    <property type="molecule type" value="Genomic_DNA"/>
</dbReference>
<sequence>MNSSQLNPVVLVHGLTDTNAIFKPMTTYLQKHGWVVHSLDLIPSNGDYELDRLAQQLETYIELTLPNQQPFDLIGFSMGGIVSRYYVQRLGGLDRVQRFITISSPHNGTLTAHLSQRPGCIQMRPNSSFLNDLNRDVLMLEKLNFTSIWTPMDLMIVPATSSQLQVGRDIQVNVPLHAWMVQDPRGLQTVANALREPV</sequence>
<dbReference type="Gene3D" id="3.40.50.1820">
    <property type="entry name" value="alpha/beta hydrolase"/>
    <property type="match status" value="1"/>
</dbReference>
<dbReference type="AlphaFoldDB" id="A0A2T1DEN4"/>
<dbReference type="PANTHER" id="PTHR37946">
    <property type="entry name" value="SLL1969 PROTEIN"/>
    <property type="match status" value="1"/>
</dbReference>
<evidence type="ECO:0000313" key="1">
    <source>
        <dbReference type="EMBL" id="PSB18972.1"/>
    </source>
</evidence>
<proteinExistence type="predicted"/>
<dbReference type="STRING" id="1920490.GCA_001895925_04825"/>
<accession>A0A2T1DEN4</accession>
<name>A0A2T1DEN4_9CYAN</name>
<dbReference type="OrthoDB" id="9765872at2"/>
<keyword evidence="2" id="KW-1185">Reference proteome</keyword>
<reference evidence="1 2" key="1">
    <citation type="submission" date="2018-02" db="EMBL/GenBank/DDBJ databases">
        <authorList>
            <person name="Cohen D.B."/>
            <person name="Kent A.D."/>
        </authorList>
    </citation>
    <scope>NUCLEOTIDE SEQUENCE [LARGE SCALE GENOMIC DNA]</scope>
    <source>
        <strain evidence="1 2">ULC007</strain>
    </source>
</reference>
<dbReference type="PANTHER" id="PTHR37946:SF1">
    <property type="entry name" value="SLL1969 PROTEIN"/>
    <property type="match status" value="1"/>
</dbReference>
<organism evidence="1 2">
    <name type="scientific">Phormidesmis priestleyi ULC007</name>
    <dbReference type="NCBI Taxonomy" id="1920490"/>
    <lineage>
        <taxon>Bacteria</taxon>
        <taxon>Bacillati</taxon>
        <taxon>Cyanobacteriota</taxon>
        <taxon>Cyanophyceae</taxon>
        <taxon>Leptolyngbyales</taxon>
        <taxon>Leptolyngbyaceae</taxon>
        <taxon>Phormidesmis</taxon>
    </lineage>
</organism>
<dbReference type="Pfam" id="PF02089">
    <property type="entry name" value="Palm_thioest"/>
    <property type="match status" value="1"/>
</dbReference>
<dbReference type="SUPFAM" id="SSF53474">
    <property type="entry name" value="alpha/beta-Hydrolases"/>
    <property type="match status" value="1"/>
</dbReference>
<reference evidence="1 2" key="2">
    <citation type="submission" date="2018-03" db="EMBL/GenBank/DDBJ databases">
        <title>The ancient ancestry and fast evolution of plastids.</title>
        <authorList>
            <person name="Moore K.R."/>
            <person name="Magnabosco C."/>
            <person name="Momper L."/>
            <person name="Gold D.A."/>
            <person name="Bosak T."/>
            <person name="Fournier G.P."/>
        </authorList>
    </citation>
    <scope>NUCLEOTIDE SEQUENCE [LARGE SCALE GENOMIC DNA]</scope>
    <source>
        <strain evidence="1 2">ULC007</strain>
    </source>
</reference>
<evidence type="ECO:0000313" key="2">
    <source>
        <dbReference type="Proteomes" id="UP000238634"/>
    </source>
</evidence>
<gene>
    <name evidence="1" type="ORF">C7B65_13210</name>
</gene>